<feature type="domain" description="Peptidase M16 middle/third" evidence="11">
    <location>
        <begin position="502"/>
        <end position="810"/>
    </location>
</feature>
<evidence type="ECO:0000259" key="10">
    <source>
        <dbReference type="Pfam" id="PF05193"/>
    </source>
</evidence>
<comment type="similarity">
    <text evidence="1 7">Belongs to the peptidase M16 family.</text>
</comment>
<keyword evidence="2" id="KW-0645">Protease</keyword>
<evidence type="ECO:0000313" key="13">
    <source>
        <dbReference type="EMBL" id="PAA78405.1"/>
    </source>
</evidence>
<evidence type="ECO:0008006" key="15">
    <source>
        <dbReference type="Google" id="ProtNLM"/>
    </source>
</evidence>
<feature type="region of interest" description="Disordered" evidence="8">
    <location>
        <begin position="1"/>
        <end position="40"/>
    </location>
</feature>
<dbReference type="PROSITE" id="PS00143">
    <property type="entry name" value="INSULINASE"/>
    <property type="match status" value="1"/>
</dbReference>
<dbReference type="PANTHER" id="PTHR43690:SF18">
    <property type="entry name" value="INSULIN-DEGRADING ENZYME-RELATED"/>
    <property type="match status" value="1"/>
</dbReference>
<evidence type="ECO:0000256" key="8">
    <source>
        <dbReference type="SAM" id="MobiDB-lite"/>
    </source>
</evidence>
<evidence type="ECO:0000256" key="6">
    <source>
        <dbReference type="ARBA" id="ARBA00023049"/>
    </source>
</evidence>
<dbReference type="SUPFAM" id="SSF63411">
    <property type="entry name" value="LuxS/MPP-like metallohydrolase"/>
    <property type="match status" value="4"/>
</dbReference>
<evidence type="ECO:0000259" key="9">
    <source>
        <dbReference type="Pfam" id="PF00675"/>
    </source>
</evidence>
<dbReference type="Pfam" id="PF16187">
    <property type="entry name" value="Peptidase_M16_M"/>
    <property type="match status" value="1"/>
</dbReference>
<organism evidence="13 14">
    <name type="scientific">Macrostomum lignano</name>
    <dbReference type="NCBI Taxonomy" id="282301"/>
    <lineage>
        <taxon>Eukaryota</taxon>
        <taxon>Metazoa</taxon>
        <taxon>Spiralia</taxon>
        <taxon>Lophotrochozoa</taxon>
        <taxon>Platyhelminthes</taxon>
        <taxon>Rhabditophora</taxon>
        <taxon>Macrostomorpha</taxon>
        <taxon>Macrostomida</taxon>
        <taxon>Macrostomidae</taxon>
        <taxon>Macrostomum</taxon>
    </lineage>
</organism>
<reference evidence="13 14" key="1">
    <citation type="submission" date="2017-06" db="EMBL/GenBank/DDBJ databases">
        <title>A platform for efficient transgenesis in Macrostomum lignano, a flatworm model organism for stem cell research.</title>
        <authorList>
            <person name="Berezikov E."/>
        </authorList>
    </citation>
    <scope>NUCLEOTIDE SEQUENCE [LARGE SCALE GENOMIC DNA]</scope>
    <source>
        <strain evidence="13">DV1</strain>
        <tissue evidence="13">Whole organism</tissue>
    </source>
</reference>
<feature type="domain" description="Peptidase M16 C-terminal" evidence="10">
    <location>
        <begin position="306"/>
        <end position="478"/>
    </location>
</feature>
<dbReference type="InterPro" id="IPR011765">
    <property type="entry name" value="Pept_M16_N"/>
</dbReference>
<evidence type="ECO:0000256" key="1">
    <source>
        <dbReference type="ARBA" id="ARBA00007261"/>
    </source>
</evidence>
<dbReference type="InterPro" id="IPR011249">
    <property type="entry name" value="Metalloenz_LuxS/M16"/>
</dbReference>
<sequence length="1133" mass="127530">MSQEEKLESSVSMADDEQHSSESTQGQRSENDPALSKADSANGSEFFSFSYYDQFIISEADKKQYRHLLLDNGLQVLLVHEPEGLKSAPISNSSSANRDNYDAEDGNDSSDSDNDADNSASGSSDDSDRESVGSDSGRTGRSRGVKASSSARRSAAALCIASGSSDEGAELAGLAHFLEHMVFMGSAKYPTENDFDAYVSERGGESNAWTDMERTMFYFDCSQESFADCLDRFANFFVDPLLSADSLEREVQAVHSEFEQACCSLQSQLEFFTGCLTSPGHPLSGFKWGNKVSLWDQPRTANIDVRSKLEEFRRVHYRAGNMTAALQSRLSLDAMEAAARVAFDGLPPGPRTASPERPLATGGPAVFGDGFLGRVYCLLPVKQVDRFRLAWPCPPARDRHLEQTHRLIGFCLAHEGAGSLADCLRREGLAVELVAGVHTGCGLYDNAWLTLMELSLKLTPKGLLDWRRVVRLVYAYIGMMGANLDQIRRIFDELQLVERADFRFAEEAEPADSVETLSLSMSRLPPRFWLLGDHRVPHRYDAEAVRDYWRCLRPENACLLLASRSFESACDRVTDWFEIRYSELPPDPVCLADWQNCVDSPDAQLLADYGLHMPPPNPFIATRFDVPSAEQAYAELGLSVVPQFPVRLTLDDPKLDRFGELFYFKDRQFKTPRAVVRVSLESPAIPETLKSSTVVQVWLYMLNFQLHRDAYAANEAGLSYDIVQSEPFAIIFDLEGFNDKLFVLYSTILSKLEQFGLLLQAGDSSLNFESAKEEIRKLLANDLFSAKRFASNVRHFLTEPQRYLASDQLQCLEPVSLADVAEFHKSLLSRVFFKVYVHGNCLPQDAKEYFKRTLAILPPDAQAIQLKHEFEAMPPGRHGVRLRGMRRGDVNSLLVEEVQFPFPPSLRDMAFADLLLHIMWEPCFDFLRTKHQLGYQVHCQAYRRRSCLSFRLLVASQADQCSMDKVQTMVNKFALHFLDNFLRKLKPDQFANYVKAVVDRKLAEDSVMADEADRYWEEIDEGDLLFDRRVREAQILQQLTLKELEPFYKQVMSLSRRSFVYEIEGSQRKVLHEGGTAGYSLPLVYAKPSKPPSRLAKQPKGSTAAYAPGIDFIDDIRVFKAGLNKLTASPVLN</sequence>
<evidence type="ECO:0000313" key="14">
    <source>
        <dbReference type="Proteomes" id="UP000215902"/>
    </source>
</evidence>
<dbReference type="GO" id="GO:0004222">
    <property type="term" value="F:metalloendopeptidase activity"/>
    <property type="evidence" value="ECO:0007669"/>
    <property type="project" value="InterPro"/>
</dbReference>
<dbReference type="InterPro" id="IPR032632">
    <property type="entry name" value="Peptidase_M16_M"/>
</dbReference>
<dbReference type="Proteomes" id="UP000215902">
    <property type="component" value="Unassembled WGS sequence"/>
</dbReference>
<evidence type="ECO:0000256" key="4">
    <source>
        <dbReference type="ARBA" id="ARBA00022801"/>
    </source>
</evidence>
<dbReference type="EMBL" id="NIVC01000691">
    <property type="protein sequence ID" value="PAA78405.1"/>
    <property type="molecule type" value="Genomic_DNA"/>
</dbReference>
<evidence type="ECO:0000256" key="3">
    <source>
        <dbReference type="ARBA" id="ARBA00022723"/>
    </source>
</evidence>
<dbReference type="InterPro" id="IPR007863">
    <property type="entry name" value="Peptidase_M16_C"/>
</dbReference>
<proteinExistence type="inferred from homology"/>
<dbReference type="GO" id="GO:0006508">
    <property type="term" value="P:proteolysis"/>
    <property type="evidence" value="ECO:0007669"/>
    <property type="project" value="UniProtKB-KW"/>
</dbReference>
<evidence type="ECO:0000259" key="12">
    <source>
        <dbReference type="Pfam" id="PF22456"/>
    </source>
</evidence>
<keyword evidence="4" id="KW-0378">Hydrolase</keyword>
<dbReference type="Gene3D" id="3.30.830.10">
    <property type="entry name" value="Metalloenzyme, LuxS/M16 peptidase-like"/>
    <property type="match status" value="4"/>
</dbReference>
<protein>
    <recommendedName>
        <fullName evidence="15">Nardilysin</fullName>
    </recommendedName>
</protein>
<name>A0A267FX38_9PLAT</name>
<dbReference type="GO" id="GO:0005737">
    <property type="term" value="C:cytoplasm"/>
    <property type="evidence" value="ECO:0007669"/>
    <property type="project" value="UniProtKB-ARBA"/>
</dbReference>
<evidence type="ECO:0000256" key="7">
    <source>
        <dbReference type="RuleBase" id="RU004447"/>
    </source>
</evidence>
<dbReference type="Pfam" id="PF00675">
    <property type="entry name" value="Peptidase_M16"/>
    <property type="match status" value="1"/>
</dbReference>
<evidence type="ECO:0000256" key="2">
    <source>
        <dbReference type="ARBA" id="ARBA00022670"/>
    </source>
</evidence>
<feature type="domain" description="Coenzyme PQQ synthesis protein F-like C-terminal lobe" evidence="12">
    <location>
        <begin position="914"/>
        <end position="1016"/>
    </location>
</feature>
<accession>A0A267FX38</accession>
<dbReference type="PANTHER" id="PTHR43690">
    <property type="entry name" value="NARDILYSIN"/>
    <property type="match status" value="1"/>
</dbReference>
<keyword evidence="3" id="KW-0479">Metal-binding</keyword>
<dbReference type="GO" id="GO:0046872">
    <property type="term" value="F:metal ion binding"/>
    <property type="evidence" value="ECO:0007669"/>
    <property type="project" value="UniProtKB-KW"/>
</dbReference>
<keyword evidence="5" id="KW-0862">Zinc</keyword>
<dbReference type="InterPro" id="IPR001431">
    <property type="entry name" value="Pept_M16_Zn_BS"/>
</dbReference>
<feature type="region of interest" description="Disordered" evidence="8">
    <location>
        <begin position="86"/>
        <end position="148"/>
    </location>
</feature>
<dbReference type="Pfam" id="PF05193">
    <property type="entry name" value="Peptidase_M16_C"/>
    <property type="match status" value="1"/>
</dbReference>
<dbReference type="Pfam" id="PF22456">
    <property type="entry name" value="PqqF-like_C_4"/>
    <property type="match status" value="1"/>
</dbReference>
<evidence type="ECO:0000259" key="11">
    <source>
        <dbReference type="Pfam" id="PF16187"/>
    </source>
</evidence>
<evidence type="ECO:0000256" key="5">
    <source>
        <dbReference type="ARBA" id="ARBA00022833"/>
    </source>
</evidence>
<feature type="compositionally biased region" description="Polar residues" evidence="8">
    <location>
        <begin position="89"/>
        <end position="98"/>
    </location>
</feature>
<dbReference type="STRING" id="282301.A0A267FX38"/>
<dbReference type="InterPro" id="IPR050626">
    <property type="entry name" value="Peptidase_M16"/>
</dbReference>
<keyword evidence="6" id="KW-0482">Metalloprotease</keyword>
<dbReference type="OrthoDB" id="4953at2759"/>
<feature type="domain" description="Peptidase M16 N-terminal" evidence="9">
    <location>
        <begin position="148"/>
        <end position="265"/>
    </location>
</feature>
<feature type="compositionally biased region" description="Acidic residues" evidence="8">
    <location>
        <begin position="102"/>
        <end position="116"/>
    </location>
</feature>
<comment type="caution">
    <text evidence="13">The sequence shown here is derived from an EMBL/GenBank/DDBJ whole genome shotgun (WGS) entry which is preliminary data.</text>
</comment>
<dbReference type="InterPro" id="IPR054734">
    <property type="entry name" value="PqqF-like_C_4"/>
</dbReference>
<gene>
    <name evidence="13" type="ORF">BOX15_Mlig032179g3</name>
</gene>
<keyword evidence="14" id="KW-1185">Reference proteome</keyword>
<dbReference type="AlphaFoldDB" id="A0A267FX38"/>